<keyword evidence="1" id="KW-0479">Metal-binding</keyword>
<dbReference type="Proteomes" id="UP001153737">
    <property type="component" value="Chromosome 13"/>
</dbReference>
<feature type="domain" description="SWIM-type" evidence="2">
    <location>
        <begin position="62"/>
        <end position="99"/>
    </location>
</feature>
<dbReference type="OrthoDB" id="8061615at2759"/>
<reference evidence="3" key="1">
    <citation type="submission" date="2022-01" db="EMBL/GenBank/DDBJ databases">
        <authorList>
            <person name="King R."/>
        </authorList>
    </citation>
    <scope>NUCLEOTIDE SEQUENCE</scope>
</reference>
<gene>
    <name evidence="3" type="ORF">PHAECO_LOCUS3938</name>
</gene>
<evidence type="ECO:0000256" key="1">
    <source>
        <dbReference type="PROSITE-ProRule" id="PRU00325"/>
    </source>
</evidence>
<dbReference type="PROSITE" id="PS50966">
    <property type="entry name" value="ZF_SWIM"/>
    <property type="match status" value="1"/>
</dbReference>
<keyword evidence="1" id="KW-0863">Zinc-finger</keyword>
<proteinExistence type="predicted"/>
<keyword evidence="1" id="KW-0862">Zinc</keyword>
<dbReference type="InterPro" id="IPR007527">
    <property type="entry name" value="Znf_SWIM"/>
</dbReference>
<evidence type="ECO:0000259" key="2">
    <source>
        <dbReference type="PROSITE" id="PS50966"/>
    </source>
</evidence>
<accession>A0A9N9SE02</accession>
<dbReference type="Pfam" id="PF04434">
    <property type="entry name" value="SWIM"/>
    <property type="match status" value="1"/>
</dbReference>
<dbReference type="EMBL" id="OU896719">
    <property type="protein sequence ID" value="CAG9816051.1"/>
    <property type="molecule type" value="Genomic_DNA"/>
</dbReference>
<protein>
    <recommendedName>
        <fullName evidence="2">SWIM-type domain-containing protein</fullName>
    </recommendedName>
</protein>
<reference evidence="3" key="2">
    <citation type="submission" date="2022-10" db="EMBL/GenBank/DDBJ databases">
        <authorList>
            <consortium name="ENA_rothamsted_submissions"/>
            <consortium name="culmorum"/>
            <person name="King R."/>
        </authorList>
    </citation>
    <scope>NUCLEOTIDE SEQUENCE</scope>
</reference>
<keyword evidence="4" id="KW-1185">Reference proteome</keyword>
<sequence>MPRIEVSISNIIDYIGDKIRPLKEGEAVFRAGHIILCGVDVEQTHVIKSLCLQTSALTQPPHEIKIIPQENALWICQCSCKAGNSGYCKHVIGTLIYINRNEDLDYISCTDLTQKWGKEKKGVEDMYKAKPFSEFCHPLIKKKKVTHHITEAVNKENFDILSVASGNSSIAKFLGRTLEKPMMSMEEAEGSSSNGNILVQIENQSSAEDRLYNSKVLLQAYRASFNWKQNCSTPLYSFSLFCVFLIFSGVHHQLWSQLYI</sequence>
<name>A0A9N9SE02_PHACE</name>
<dbReference type="AlphaFoldDB" id="A0A9N9SE02"/>
<evidence type="ECO:0000313" key="3">
    <source>
        <dbReference type="EMBL" id="CAG9816051.1"/>
    </source>
</evidence>
<organism evidence="3 4">
    <name type="scientific">Phaedon cochleariae</name>
    <name type="common">Mustard beetle</name>
    <dbReference type="NCBI Taxonomy" id="80249"/>
    <lineage>
        <taxon>Eukaryota</taxon>
        <taxon>Metazoa</taxon>
        <taxon>Ecdysozoa</taxon>
        <taxon>Arthropoda</taxon>
        <taxon>Hexapoda</taxon>
        <taxon>Insecta</taxon>
        <taxon>Pterygota</taxon>
        <taxon>Neoptera</taxon>
        <taxon>Endopterygota</taxon>
        <taxon>Coleoptera</taxon>
        <taxon>Polyphaga</taxon>
        <taxon>Cucujiformia</taxon>
        <taxon>Chrysomeloidea</taxon>
        <taxon>Chrysomelidae</taxon>
        <taxon>Chrysomelinae</taxon>
        <taxon>Chrysomelini</taxon>
        <taxon>Phaedon</taxon>
    </lineage>
</organism>
<evidence type="ECO:0000313" key="4">
    <source>
        <dbReference type="Proteomes" id="UP001153737"/>
    </source>
</evidence>
<dbReference type="GO" id="GO:0008270">
    <property type="term" value="F:zinc ion binding"/>
    <property type="evidence" value="ECO:0007669"/>
    <property type="project" value="UniProtKB-KW"/>
</dbReference>